<reference evidence="5 7" key="2">
    <citation type="submission" date="2019-07" db="EMBL/GenBank/DDBJ databases">
        <title>Whole genome shotgun sequence of Acetobacter cibinongensis NBRC 16605.</title>
        <authorList>
            <person name="Hosoyama A."/>
            <person name="Uohara A."/>
            <person name="Ohji S."/>
            <person name="Ichikawa N."/>
        </authorList>
    </citation>
    <scope>NUCLEOTIDE SEQUENCE [LARGE SCALE GENOMIC DNA]</scope>
    <source>
        <strain evidence="5 7">NBRC 16605</strain>
    </source>
</reference>
<feature type="domain" description="SIS" evidence="3">
    <location>
        <begin position="62"/>
        <end position="225"/>
    </location>
</feature>
<dbReference type="GO" id="GO:0016835">
    <property type="term" value="F:carbon-oxygen lyase activity"/>
    <property type="evidence" value="ECO:0007669"/>
    <property type="project" value="InterPro"/>
</dbReference>
<dbReference type="InterPro" id="IPR046348">
    <property type="entry name" value="SIS_dom_sf"/>
</dbReference>
<evidence type="ECO:0000313" key="6">
    <source>
        <dbReference type="Proteomes" id="UP000032671"/>
    </source>
</evidence>
<reference evidence="4 6" key="1">
    <citation type="submission" date="2012-11" db="EMBL/GenBank/DDBJ databases">
        <title>Whole genome sequence of Acetobacter cibinongensis 4H-1.</title>
        <authorList>
            <person name="Azuma Y."/>
            <person name="Higashiura N."/>
            <person name="Hirakawa H."/>
            <person name="Matsushita K."/>
        </authorList>
    </citation>
    <scope>NUCLEOTIDE SEQUENCE [LARGE SCALE GENOMIC DNA]</scope>
    <source>
        <strain evidence="4 6">4H-1</strain>
    </source>
</reference>
<evidence type="ECO:0000256" key="2">
    <source>
        <dbReference type="ARBA" id="ARBA00023277"/>
    </source>
</evidence>
<dbReference type="GO" id="GO:0097367">
    <property type="term" value="F:carbohydrate derivative binding"/>
    <property type="evidence" value="ECO:0007669"/>
    <property type="project" value="InterPro"/>
</dbReference>
<dbReference type="NCBIfam" id="NF003915">
    <property type="entry name" value="PRK05441.1"/>
    <property type="match status" value="1"/>
</dbReference>
<accession>A0A6N3SLU6</accession>
<sequence>MTSTISYSQAATAKTEMFDMRYESLDLWPTGPLLEALLESQLGAVSSVKAALPDMEGAIAAALPRLQRGGRLFYVGAGTSGRIGLQDGVELIPTYGWPENRLVLLLAGGDAALFQPVEGAEDDEEAARSAITTHSAGPDDVVIGVAASGGTPYTCAALACARAAGSLTIGLSCSPNTRLLHEAELGLLIETGPEVVAGSTRMKAGTAQKVALNMLSTALMIRLGHTWRGQMVDMRIVNAKLVKRAHRMVQHLTDCTEAEAQAALTQAEGNIKLAVLVCFGFTPTTGKAALEEHGGHLRAVLASAHSSV</sequence>
<dbReference type="Gene3D" id="1.10.8.1080">
    <property type="match status" value="1"/>
</dbReference>
<evidence type="ECO:0000313" key="4">
    <source>
        <dbReference type="EMBL" id="GAN60203.1"/>
    </source>
</evidence>
<dbReference type="InterPro" id="IPR005486">
    <property type="entry name" value="Glucokinase_regulatory_CS"/>
</dbReference>
<dbReference type="Proteomes" id="UP000032671">
    <property type="component" value="Unassembled WGS sequence"/>
</dbReference>
<dbReference type="PROSITE" id="PS51464">
    <property type="entry name" value="SIS"/>
    <property type="match status" value="1"/>
</dbReference>
<comment type="caution">
    <text evidence="4">The sequence shown here is derived from an EMBL/GenBank/DDBJ whole genome shotgun (WGS) entry which is preliminary data.</text>
</comment>
<dbReference type="PROSITE" id="PS01272">
    <property type="entry name" value="GCKR"/>
    <property type="match status" value="1"/>
</dbReference>
<dbReference type="SUPFAM" id="SSF53697">
    <property type="entry name" value="SIS domain"/>
    <property type="match status" value="1"/>
</dbReference>
<dbReference type="PANTHER" id="PTHR10088">
    <property type="entry name" value="GLUCOKINASE REGULATORY PROTEIN"/>
    <property type="match status" value="1"/>
</dbReference>
<dbReference type="EMBL" id="BAMV01000010">
    <property type="protein sequence ID" value="GAN60203.1"/>
    <property type="molecule type" value="Genomic_DNA"/>
</dbReference>
<gene>
    <name evidence="5" type="primary">murQ</name>
    <name evidence="4" type="ORF">Abci_010_068</name>
    <name evidence="5" type="ORF">ACI01nite_09030</name>
</gene>
<protein>
    <submittedName>
        <fullName evidence="4">N-acetylmuramic acid 6-phosphate etherase</fullName>
    </submittedName>
</protein>
<dbReference type="CDD" id="cd05007">
    <property type="entry name" value="SIS_Etherase"/>
    <property type="match status" value="1"/>
</dbReference>
<dbReference type="NCBIfam" id="NF009222">
    <property type="entry name" value="PRK12570.1"/>
    <property type="match status" value="1"/>
</dbReference>
<dbReference type="Pfam" id="PF22645">
    <property type="entry name" value="GKRP_SIS_N"/>
    <property type="match status" value="1"/>
</dbReference>
<dbReference type="AlphaFoldDB" id="A0A0D6N3Q3"/>
<dbReference type="GO" id="GO:0046348">
    <property type="term" value="P:amino sugar catabolic process"/>
    <property type="evidence" value="ECO:0007669"/>
    <property type="project" value="InterPro"/>
</dbReference>
<dbReference type="EMBL" id="BJVU01000002">
    <property type="protein sequence ID" value="GEL58301.1"/>
    <property type="molecule type" value="Genomic_DNA"/>
</dbReference>
<dbReference type="GO" id="GO:0009254">
    <property type="term" value="P:peptidoglycan turnover"/>
    <property type="evidence" value="ECO:0007669"/>
    <property type="project" value="TreeGrafter"/>
</dbReference>
<proteinExistence type="predicted"/>
<organism evidence="4 6">
    <name type="scientific">Acetobacter cibinongensis</name>
    <dbReference type="NCBI Taxonomy" id="146475"/>
    <lineage>
        <taxon>Bacteria</taxon>
        <taxon>Pseudomonadati</taxon>
        <taxon>Pseudomonadota</taxon>
        <taxon>Alphaproteobacteria</taxon>
        <taxon>Acetobacterales</taxon>
        <taxon>Acetobacteraceae</taxon>
        <taxon>Acetobacter</taxon>
    </lineage>
</organism>
<dbReference type="InterPro" id="IPR001347">
    <property type="entry name" value="SIS_dom"/>
</dbReference>
<dbReference type="Gene3D" id="3.40.50.10490">
    <property type="entry name" value="Glucose-6-phosphate isomerase like protein, domain 1"/>
    <property type="match status" value="1"/>
</dbReference>
<keyword evidence="2" id="KW-0119">Carbohydrate metabolism</keyword>
<dbReference type="PANTHER" id="PTHR10088:SF4">
    <property type="entry name" value="GLUCOKINASE REGULATORY PROTEIN"/>
    <property type="match status" value="1"/>
</dbReference>
<dbReference type="STRING" id="1231339.Abci_010_068"/>
<dbReference type="GO" id="GO:0016803">
    <property type="term" value="F:ether hydrolase activity"/>
    <property type="evidence" value="ECO:0007669"/>
    <property type="project" value="TreeGrafter"/>
</dbReference>
<evidence type="ECO:0000313" key="7">
    <source>
        <dbReference type="Proteomes" id="UP000321891"/>
    </source>
</evidence>
<keyword evidence="7" id="KW-1185">Reference proteome</keyword>
<evidence type="ECO:0000256" key="1">
    <source>
        <dbReference type="ARBA" id="ARBA00023239"/>
    </source>
</evidence>
<dbReference type="Proteomes" id="UP000321891">
    <property type="component" value="Unassembled WGS sequence"/>
</dbReference>
<dbReference type="Pfam" id="PF20741">
    <property type="entry name" value="GKRP-like_C"/>
    <property type="match status" value="1"/>
</dbReference>
<dbReference type="InterPro" id="IPR005488">
    <property type="entry name" value="Etherase_MurQ"/>
</dbReference>
<accession>A0A0D6N3Q3</accession>
<evidence type="ECO:0000259" key="3">
    <source>
        <dbReference type="PROSITE" id="PS51464"/>
    </source>
</evidence>
<dbReference type="InterPro" id="IPR040190">
    <property type="entry name" value="MURQ/GCKR"/>
</dbReference>
<evidence type="ECO:0000313" key="5">
    <source>
        <dbReference type="EMBL" id="GEL58301.1"/>
    </source>
</evidence>
<name>A0A0D6N3Q3_9PROT</name>
<dbReference type="RefSeq" id="WP_048838270.1">
    <property type="nucleotide sequence ID" value="NZ_BAMV01000010.1"/>
</dbReference>
<keyword evidence="1" id="KW-0456">Lyase</keyword>